<evidence type="ECO:0000313" key="2">
    <source>
        <dbReference type="EMBL" id="GFH53671.1"/>
    </source>
</evidence>
<keyword evidence="1" id="KW-0732">Signal</keyword>
<accession>A0AAD3H821</accession>
<protein>
    <submittedName>
        <fullName evidence="2">Uncharacterized protein</fullName>
    </submittedName>
</protein>
<dbReference type="EMBL" id="BLLK01000047">
    <property type="protein sequence ID" value="GFH53671.1"/>
    <property type="molecule type" value="Genomic_DNA"/>
</dbReference>
<reference evidence="2 3" key="1">
    <citation type="journal article" date="2021" name="Sci. Rep.">
        <title>The genome of the diatom Chaetoceros tenuissimus carries an ancient integrated fragment of an extant virus.</title>
        <authorList>
            <person name="Hongo Y."/>
            <person name="Kimura K."/>
            <person name="Takaki Y."/>
            <person name="Yoshida Y."/>
            <person name="Baba S."/>
            <person name="Kobayashi G."/>
            <person name="Nagasaki K."/>
            <person name="Hano T."/>
            <person name="Tomaru Y."/>
        </authorList>
    </citation>
    <scope>NUCLEOTIDE SEQUENCE [LARGE SCALE GENOMIC DNA]</scope>
    <source>
        <strain evidence="2 3">NIES-3715</strain>
    </source>
</reference>
<name>A0AAD3H821_9STRA</name>
<feature type="signal peptide" evidence="1">
    <location>
        <begin position="1"/>
        <end position="21"/>
    </location>
</feature>
<evidence type="ECO:0000313" key="3">
    <source>
        <dbReference type="Proteomes" id="UP001054902"/>
    </source>
</evidence>
<feature type="chain" id="PRO_5042136135" evidence="1">
    <location>
        <begin position="22"/>
        <end position="193"/>
    </location>
</feature>
<evidence type="ECO:0000256" key="1">
    <source>
        <dbReference type="SAM" id="SignalP"/>
    </source>
</evidence>
<keyword evidence="3" id="KW-1185">Reference proteome</keyword>
<gene>
    <name evidence="2" type="ORF">CTEN210_10147</name>
</gene>
<comment type="caution">
    <text evidence="2">The sequence shown here is derived from an EMBL/GenBank/DDBJ whole genome shotgun (WGS) entry which is preliminary data.</text>
</comment>
<organism evidence="2 3">
    <name type="scientific">Chaetoceros tenuissimus</name>
    <dbReference type="NCBI Taxonomy" id="426638"/>
    <lineage>
        <taxon>Eukaryota</taxon>
        <taxon>Sar</taxon>
        <taxon>Stramenopiles</taxon>
        <taxon>Ochrophyta</taxon>
        <taxon>Bacillariophyta</taxon>
        <taxon>Coscinodiscophyceae</taxon>
        <taxon>Chaetocerotophycidae</taxon>
        <taxon>Chaetocerotales</taxon>
        <taxon>Chaetocerotaceae</taxon>
        <taxon>Chaetoceros</taxon>
    </lineage>
</organism>
<sequence length="193" mass="20466">MNLSLSIYFIGSLLLADVAVGFAPSSRTISTVTTSPIVDTNPWSRTRIHTSSYAPTSASIVNGKSSTALQSAKILPVAYASASAALFNKALTSSTCSQKLVLVTTALLSLMNFAPCDNVKLASAKRALKANPDDANAKKWKSLVRTKIISQVLTLVYMIKASTVLGTMRAATGVLGSNFVFYLMGAAKSWHTR</sequence>
<dbReference type="Proteomes" id="UP001054902">
    <property type="component" value="Unassembled WGS sequence"/>
</dbReference>
<dbReference type="AlphaFoldDB" id="A0AAD3H821"/>
<proteinExistence type="predicted"/>